<evidence type="ECO:0000313" key="2">
    <source>
        <dbReference type="Proteomes" id="UP000053647"/>
    </source>
</evidence>
<evidence type="ECO:0000313" key="1">
    <source>
        <dbReference type="EMBL" id="KIJ05379.1"/>
    </source>
</evidence>
<proteinExistence type="predicted"/>
<dbReference type="HOGENOM" id="CLU_2574543_0_0_1"/>
<protein>
    <submittedName>
        <fullName evidence="1">Uncharacterized protein</fullName>
    </submittedName>
</protein>
<organism evidence="1 2">
    <name type="scientific">Paxillus involutus ATCC 200175</name>
    <dbReference type="NCBI Taxonomy" id="664439"/>
    <lineage>
        <taxon>Eukaryota</taxon>
        <taxon>Fungi</taxon>
        <taxon>Dikarya</taxon>
        <taxon>Basidiomycota</taxon>
        <taxon>Agaricomycotina</taxon>
        <taxon>Agaricomycetes</taxon>
        <taxon>Agaricomycetidae</taxon>
        <taxon>Boletales</taxon>
        <taxon>Paxilineae</taxon>
        <taxon>Paxillaceae</taxon>
        <taxon>Paxillus</taxon>
    </lineage>
</organism>
<dbReference type="EMBL" id="KN821018">
    <property type="protein sequence ID" value="KIJ05379.1"/>
    <property type="molecule type" value="Genomic_DNA"/>
</dbReference>
<gene>
    <name evidence="1" type="ORF">PAXINDRAFT_21351</name>
</gene>
<accession>A0A0C9SM14</accession>
<keyword evidence="2" id="KW-1185">Reference proteome</keyword>
<dbReference type="AlphaFoldDB" id="A0A0C9SM14"/>
<name>A0A0C9SM14_PAXIN</name>
<reference evidence="2" key="2">
    <citation type="submission" date="2015-01" db="EMBL/GenBank/DDBJ databases">
        <title>Evolutionary Origins and Diversification of the Mycorrhizal Mutualists.</title>
        <authorList>
            <consortium name="DOE Joint Genome Institute"/>
            <consortium name="Mycorrhizal Genomics Consortium"/>
            <person name="Kohler A."/>
            <person name="Kuo A."/>
            <person name="Nagy L.G."/>
            <person name="Floudas D."/>
            <person name="Copeland A."/>
            <person name="Barry K.W."/>
            <person name="Cichocki N."/>
            <person name="Veneault-Fourrey C."/>
            <person name="LaButti K."/>
            <person name="Lindquist E.A."/>
            <person name="Lipzen A."/>
            <person name="Lundell T."/>
            <person name="Morin E."/>
            <person name="Murat C."/>
            <person name="Riley R."/>
            <person name="Ohm R."/>
            <person name="Sun H."/>
            <person name="Tunlid A."/>
            <person name="Henrissat B."/>
            <person name="Grigoriev I.V."/>
            <person name="Hibbett D.S."/>
            <person name="Martin F."/>
        </authorList>
    </citation>
    <scope>NUCLEOTIDE SEQUENCE [LARGE SCALE GENOMIC DNA]</scope>
    <source>
        <strain evidence="2">ATCC 200175</strain>
    </source>
</reference>
<sequence>MAQPLVVVLPFSRFIVDLRTRRIRCSVRFIREHIYAFFIRSTLPTPTLPIPSSLDAITEDQDGHRRYGIALEMNFTIEMRN</sequence>
<dbReference type="Proteomes" id="UP000053647">
    <property type="component" value="Unassembled WGS sequence"/>
</dbReference>
<reference evidence="1 2" key="1">
    <citation type="submission" date="2014-06" db="EMBL/GenBank/DDBJ databases">
        <authorList>
            <consortium name="DOE Joint Genome Institute"/>
            <person name="Kuo A."/>
            <person name="Kohler A."/>
            <person name="Nagy L.G."/>
            <person name="Floudas D."/>
            <person name="Copeland A."/>
            <person name="Barry K.W."/>
            <person name="Cichocki N."/>
            <person name="Veneault-Fourrey C."/>
            <person name="LaButti K."/>
            <person name="Lindquist E.A."/>
            <person name="Lipzen A."/>
            <person name="Lundell T."/>
            <person name="Morin E."/>
            <person name="Murat C."/>
            <person name="Sun H."/>
            <person name="Tunlid A."/>
            <person name="Henrissat B."/>
            <person name="Grigoriev I.V."/>
            <person name="Hibbett D.S."/>
            <person name="Martin F."/>
            <person name="Nordberg H.P."/>
            <person name="Cantor M.N."/>
            <person name="Hua S.X."/>
        </authorList>
    </citation>
    <scope>NUCLEOTIDE SEQUENCE [LARGE SCALE GENOMIC DNA]</scope>
    <source>
        <strain evidence="1 2">ATCC 200175</strain>
    </source>
</reference>